<proteinExistence type="predicted"/>
<feature type="region of interest" description="Disordered" evidence="1">
    <location>
        <begin position="45"/>
        <end position="69"/>
    </location>
</feature>
<feature type="non-terminal residue" evidence="2">
    <location>
        <position position="138"/>
    </location>
</feature>
<evidence type="ECO:0000313" key="2">
    <source>
        <dbReference type="EMBL" id="KAJ3992285.1"/>
    </source>
</evidence>
<evidence type="ECO:0000313" key="3">
    <source>
        <dbReference type="Proteomes" id="UP001163828"/>
    </source>
</evidence>
<accession>A0ABQ8Q0T7</accession>
<keyword evidence="3" id="KW-1185">Reference proteome</keyword>
<reference evidence="2" key="1">
    <citation type="submission" date="2022-08" db="EMBL/GenBank/DDBJ databases">
        <authorList>
            <consortium name="DOE Joint Genome Institute"/>
            <person name="Min B."/>
            <person name="Riley R."/>
            <person name="Sierra-Patev S."/>
            <person name="Naranjo-Ortiz M."/>
            <person name="Looney B."/>
            <person name="Konkel Z."/>
            <person name="Slot J.C."/>
            <person name="Sakamoto Y."/>
            <person name="Steenwyk J.L."/>
            <person name="Rokas A."/>
            <person name="Carro J."/>
            <person name="Camarero S."/>
            <person name="Ferreira P."/>
            <person name="Molpeceres G."/>
            <person name="Ruiz-Duenas F.J."/>
            <person name="Serrano A."/>
            <person name="Henrissat B."/>
            <person name="Drula E."/>
            <person name="Hughes K.W."/>
            <person name="Mata J.L."/>
            <person name="Ishikawa N.K."/>
            <person name="Vargas-Isla R."/>
            <person name="Ushijima S."/>
            <person name="Smith C.A."/>
            <person name="Ahrendt S."/>
            <person name="Andreopoulos W."/>
            <person name="He G."/>
            <person name="Labutti K."/>
            <person name="Lipzen A."/>
            <person name="Ng V."/>
            <person name="Sandor L."/>
            <person name="Barry K."/>
            <person name="Martinez A.T."/>
            <person name="Xiao Y."/>
            <person name="Gibbons J.G."/>
            <person name="Terashima K."/>
            <person name="Hibbett D.S."/>
            <person name="Grigoriev I.V."/>
        </authorList>
    </citation>
    <scope>NUCLEOTIDE SEQUENCE</scope>
    <source>
        <strain evidence="2">TFB10827</strain>
    </source>
</reference>
<dbReference type="Proteomes" id="UP001163828">
    <property type="component" value="Unassembled WGS sequence"/>
</dbReference>
<comment type="caution">
    <text evidence="2">The sequence shown here is derived from an EMBL/GenBank/DDBJ whole genome shotgun (WGS) entry which is preliminary data.</text>
</comment>
<feature type="non-terminal residue" evidence="2">
    <location>
        <position position="1"/>
    </location>
</feature>
<protein>
    <submittedName>
        <fullName evidence="2">Uncharacterized protein</fullName>
    </submittedName>
</protein>
<organism evidence="2 3">
    <name type="scientific">Lentinula boryana</name>
    <dbReference type="NCBI Taxonomy" id="40481"/>
    <lineage>
        <taxon>Eukaryota</taxon>
        <taxon>Fungi</taxon>
        <taxon>Dikarya</taxon>
        <taxon>Basidiomycota</taxon>
        <taxon>Agaricomycotina</taxon>
        <taxon>Agaricomycetes</taxon>
        <taxon>Agaricomycetidae</taxon>
        <taxon>Agaricales</taxon>
        <taxon>Marasmiineae</taxon>
        <taxon>Omphalotaceae</taxon>
        <taxon>Lentinula</taxon>
    </lineage>
</organism>
<dbReference type="EMBL" id="MU790874">
    <property type="protein sequence ID" value="KAJ3992285.1"/>
    <property type="molecule type" value="Genomic_DNA"/>
</dbReference>
<evidence type="ECO:0000256" key="1">
    <source>
        <dbReference type="SAM" id="MobiDB-lite"/>
    </source>
</evidence>
<sequence>VKTFIRFSTEKSRELVRTTLRPHPTIGLRTQDIYNKIHQQFPNEKENDTFLPPENHLSHTIRPPKPAHPIRSMKHLKSTVLSEMADLGEIHQVHIKQGVLREDGTRLDRVNYRKYGGECWLPTDIKWKHEWRWRLTPD</sequence>
<gene>
    <name evidence="2" type="ORF">F5050DRAFT_1535963</name>
</gene>
<name>A0ABQ8Q0T7_9AGAR</name>